<protein>
    <recommendedName>
        <fullName evidence="3">Peptidase M41 domain-containing protein</fullName>
    </recommendedName>
</protein>
<evidence type="ECO:0008006" key="3">
    <source>
        <dbReference type="Google" id="ProtNLM"/>
    </source>
</evidence>
<evidence type="ECO:0000313" key="1">
    <source>
        <dbReference type="EMBL" id="MBC6012985.1"/>
    </source>
</evidence>
<gene>
    <name evidence="1" type="ORF">H8911_09710</name>
</gene>
<dbReference type="EMBL" id="JACRWH010000049">
    <property type="protein sequence ID" value="MBC6012985.1"/>
    <property type="molecule type" value="Genomic_DNA"/>
</dbReference>
<evidence type="ECO:0000313" key="2">
    <source>
        <dbReference type="Proteomes" id="UP000649075"/>
    </source>
</evidence>
<comment type="caution">
    <text evidence="1">The sequence shown here is derived from an EMBL/GenBank/DDBJ whole genome shotgun (WGS) entry which is preliminary data.</text>
</comment>
<keyword evidence="2" id="KW-1185">Reference proteome</keyword>
<dbReference type="Proteomes" id="UP000649075">
    <property type="component" value="Unassembled WGS sequence"/>
</dbReference>
<reference evidence="1 2" key="1">
    <citation type="submission" date="2020-08" db="EMBL/GenBank/DDBJ databases">
        <authorList>
            <person name="Liu C."/>
            <person name="Sun Q."/>
        </authorList>
    </citation>
    <scope>NUCLEOTIDE SEQUENCE [LARGE SCALE GENOMIC DNA]</scope>
    <source>
        <strain evidence="1 2">L34</strain>
    </source>
</reference>
<sequence length="87" mass="9821">MMAVHEKGHCVAKLIAKKIASQGHAGLATNYQTPAMRVAKFVAKVDEKKLFIRKLHPEVRGMFEGLAPHMSFPMRLCFRICGYFQVC</sequence>
<name>A0ABR7KJS2_9FIRM</name>
<proteinExistence type="predicted"/>
<dbReference type="RefSeq" id="WP_186999509.1">
    <property type="nucleotide sequence ID" value="NZ_JACRWH010000049.1"/>
</dbReference>
<organism evidence="1 2">
    <name type="scientific">Holdemanella hominis</name>
    <dbReference type="NCBI Taxonomy" id="2764327"/>
    <lineage>
        <taxon>Bacteria</taxon>
        <taxon>Bacillati</taxon>
        <taxon>Bacillota</taxon>
        <taxon>Erysipelotrichia</taxon>
        <taxon>Erysipelotrichales</taxon>
        <taxon>Erysipelotrichaceae</taxon>
        <taxon>Holdemanella</taxon>
    </lineage>
</organism>
<accession>A0ABR7KJS2</accession>